<dbReference type="HAMAP" id="MF_01416">
    <property type="entry name" value="ATP_synth_delta_bact"/>
    <property type="match status" value="1"/>
</dbReference>
<keyword evidence="2 7" id="KW-0813">Transport</keyword>
<keyword evidence="5 7" id="KW-0472">Membrane</keyword>
<keyword evidence="7" id="KW-0139">CF(1)</keyword>
<evidence type="ECO:0000256" key="1">
    <source>
        <dbReference type="ARBA" id="ARBA00004370"/>
    </source>
</evidence>
<evidence type="ECO:0000256" key="4">
    <source>
        <dbReference type="ARBA" id="ARBA00023065"/>
    </source>
</evidence>
<keyword evidence="4 7" id="KW-0406">Ion transport</keyword>
<evidence type="ECO:0000256" key="6">
    <source>
        <dbReference type="ARBA" id="ARBA00023310"/>
    </source>
</evidence>
<proteinExistence type="inferred from homology"/>
<dbReference type="SUPFAM" id="SSF47928">
    <property type="entry name" value="N-terminal domain of the delta subunit of the F1F0-ATP synthase"/>
    <property type="match status" value="1"/>
</dbReference>
<keyword evidence="3 7" id="KW-0375">Hydrogen ion transport</keyword>
<organism evidence="8 9">
    <name type="scientific">Breznakia pachnodae</name>
    <dbReference type="NCBI Taxonomy" id="265178"/>
    <lineage>
        <taxon>Bacteria</taxon>
        <taxon>Bacillati</taxon>
        <taxon>Bacillota</taxon>
        <taxon>Erysipelotrichia</taxon>
        <taxon>Erysipelotrichales</taxon>
        <taxon>Erysipelotrichaceae</taxon>
        <taxon>Breznakia</taxon>
    </lineage>
</organism>
<comment type="similarity">
    <text evidence="7">Belongs to the ATPase delta chain family.</text>
</comment>
<evidence type="ECO:0000256" key="3">
    <source>
        <dbReference type="ARBA" id="ARBA00022781"/>
    </source>
</evidence>
<evidence type="ECO:0000313" key="9">
    <source>
        <dbReference type="Proteomes" id="UP001230220"/>
    </source>
</evidence>
<evidence type="ECO:0000256" key="5">
    <source>
        <dbReference type="ARBA" id="ARBA00023136"/>
    </source>
</evidence>
<keyword evidence="6 7" id="KW-0066">ATP synthesis</keyword>
<dbReference type="Gene3D" id="1.10.520.20">
    <property type="entry name" value="N-terminal domain of the delta subunit of the F1F0-ATP synthase"/>
    <property type="match status" value="1"/>
</dbReference>
<reference evidence="8 9" key="1">
    <citation type="submission" date="2023-07" db="EMBL/GenBank/DDBJ databases">
        <title>Genomic Encyclopedia of Type Strains, Phase IV (KMG-IV): sequencing the most valuable type-strain genomes for metagenomic binning, comparative biology and taxonomic classification.</title>
        <authorList>
            <person name="Goeker M."/>
        </authorList>
    </citation>
    <scope>NUCLEOTIDE SEQUENCE [LARGE SCALE GENOMIC DNA]</scope>
    <source>
        <strain evidence="8 9">DSM 16784</strain>
    </source>
</reference>
<dbReference type="InterPro" id="IPR000711">
    <property type="entry name" value="ATPase_OSCP/dsu"/>
</dbReference>
<dbReference type="PRINTS" id="PR00125">
    <property type="entry name" value="ATPASEDELTA"/>
</dbReference>
<dbReference type="RefSeq" id="WP_307406621.1">
    <property type="nucleotide sequence ID" value="NZ_JAUSUR010000002.1"/>
</dbReference>
<dbReference type="EMBL" id="JAUSUR010000002">
    <property type="protein sequence ID" value="MDQ0360593.1"/>
    <property type="molecule type" value="Genomic_DNA"/>
</dbReference>
<evidence type="ECO:0000256" key="7">
    <source>
        <dbReference type="HAMAP-Rule" id="MF_01416"/>
    </source>
</evidence>
<evidence type="ECO:0000256" key="2">
    <source>
        <dbReference type="ARBA" id="ARBA00022448"/>
    </source>
</evidence>
<accession>A0ABU0E1I3</accession>
<comment type="function">
    <text evidence="7">F(1)F(0) ATP synthase produces ATP from ADP in the presence of a proton or sodium gradient. F-type ATPases consist of two structural domains, F(1) containing the extramembraneous catalytic core and F(0) containing the membrane proton channel, linked together by a central stalk and a peripheral stalk. During catalysis, ATP synthesis in the catalytic domain of F(1) is coupled via a rotary mechanism of the central stalk subunits to proton translocation.</text>
</comment>
<evidence type="ECO:0000313" key="8">
    <source>
        <dbReference type="EMBL" id="MDQ0360593.1"/>
    </source>
</evidence>
<dbReference type="Pfam" id="PF00213">
    <property type="entry name" value="OSCP"/>
    <property type="match status" value="1"/>
</dbReference>
<dbReference type="NCBIfam" id="TIGR01145">
    <property type="entry name" value="ATP_synt_delta"/>
    <property type="match status" value="1"/>
</dbReference>
<comment type="caution">
    <text evidence="8">The sequence shown here is derived from an EMBL/GenBank/DDBJ whole genome shotgun (WGS) entry which is preliminary data.</text>
</comment>
<dbReference type="Proteomes" id="UP001230220">
    <property type="component" value="Unassembled WGS sequence"/>
</dbReference>
<comment type="subcellular location">
    <subcellularLocation>
        <location evidence="7">Cell membrane</location>
        <topology evidence="7">Peripheral membrane protein</topology>
    </subcellularLocation>
    <subcellularLocation>
        <location evidence="1">Membrane</location>
    </subcellularLocation>
</comment>
<dbReference type="PANTHER" id="PTHR11910">
    <property type="entry name" value="ATP SYNTHASE DELTA CHAIN"/>
    <property type="match status" value="1"/>
</dbReference>
<dbReference type="InterPro" id="IPR026015">
    <property type="entry name" value="ATP_synth_OSCP/delta_N_sf"/>
</dbReference>
<sequence length="179" mass="20891">MASLAATRYSQALFELGVDEKKLDIFKSNLVDIDRVIVENKDLAKVLKHPKVDKDERKRLLDEIFKGIDPLVMNFLKLLVDRNRFQSIHDIKRYFTRLYNEYNGIEVAYIYSATKLSNEDLDAIVKMLETKRQKKIEYETRIDASLIAGIRIKVADEVLDNTIENQLNRMKDKVAKKVL</sequence>
<keyword evidence="9" id="KW-1185">Reference proteome</keyword>
<dbReference type="NCBIfam" id="NF004403">
    <property type="entry name" value="PRK05758.2-4"/>
    <property type="match status" value="1"/>
</dbReference>
<gene>
    <name evidence="7" type="primary">atpH</name>
    <name evidence="8" type="ORF">J2S15_001338</name>
</gene>
<dbReference type="NCBIfam" id="NF009975">
    <property type="entry name" value="PRK13436.1"/>
    <property type="match status" value="1"/>
</dbReference>
<protein>
    <recommendedName>
        <fullName evidence="7">ATP synthase subunit delta</fullName>
    </recommendedName>
    <alternativeName>
        <fullName evidence="7">ATP synthase F(1) sector subunit delta</fullName>
    </alternativeName>
    <alternativeName>
        <fullName evidence="7">F-type ATPase subunit delta</fullName>
        <shortName evidence="7">F-ATPase subunit delta</shortName>
    </alternativeName>
</protein>
<keyword evidence="7" id="KW-1003">Cell membrane</keyword>
<comment type="function">
    <text evidence="7">This protein is part of the stalk that links CF(0) to CF(1). It either transmits conformational changes from CF(0) to CF(1) or is implicated in proton conduction.</text>
</comment>
<name>A0ABU0E1I3_9FIRM</name>